<reference evidence="1 2" key="1">
    <citation type="journal article" date="2014" name="BMC Genomics">
        <title>Comparative genome sequencing reveals chemotype-specific gene clusters in the toxigenic black mold Stachybotrys.</title>
        <authorList>
            <person name="Semeiks J."/>
            <person name="Borek D."/>
            <person name="Otwinowski Z."/>
            <person name="Grishin N.V."/>
        </authorList>
    </citation>
    <scope>NUCLEOTIDE SEQUENCE [LARGE SCALE GENOMIC DNA]</scope>
    <source>
        <strain evidence="2">CBS 109288 / IBT 7711</strain>
    </source>
</reference>
<dbReference type="Gene3D" id="2.60.20.10">
    <property type="entry name" value="Crystallins"/>
    <property type="match status" value="1"/>
</dbReference>
<dbReference type="Proteomes" id="UP000028045">
    <property type="component" value="Unassembled WGS sequence"/>
</dbReference>
<proteinExistence type="predicted"/>
<keyword evidence="2" id="KW-1185">Reference proteome</keyword>
<evidence type="ECO:0000313" key="2">
    <source>
        <dbReference type="Proteomes" id="UP000028045"/>
    </source>
</evidence>
<evidence type="ECO:0000313" key="1">
    <source>
        <dbReference type="EMBL" id="KEY75308.1"/>
    </source>
</evidence>
<accession>A0A084BCM9</accession>
<protein>
    <submittedName>
        <fullName evidence="1">Uncharacterized protein</fullName>
    </submittedName>
</protein>
<gene>
    <name evidence="1" type="ORF">S7711_08481</name>
</gene>
<name>A0A084BCM9_STACB</name>
<dbReference type="EMBL" id="KL647377">
    <property type="protein sequence ID" value="KEY75308.1"/>
    <property type="molecule type" value="Genomic_DNA"/>
</dbReference>
<dbReference type="HOGENOM" id="CLU_2160060_0_0_1"/>
<organism evidence="1 2">
    <name type="scientific">Stachybotrys chartarum (strain CBS 109288 / IBT 7711)</name>
    <name type="common">Toxic black mold</name>
    <name type="synonym">Stilbospora chartarum</name>
    <dbReference type="NCBI Taxonomy" id="1280523"/>
    <lineage>
        <taxon>Eukaryota</taxon>
        <taxon>Fungi</taxon>
        <taxon>Dikarya</taxon>
        <taxon>Ascomycota</taxon>
        <taxon>Pezizomycotina</taxon>
        <taxon>Sordariomycetes</taxon>
        <taxon>Hypocreomycetidae</taxon>
        <taxon>Hypocreales</taxon>
        <taxon>Stachybotryaceae</taxon>
        <taxon>Stachybotrys</taxon>
    </lineage>
</organism>
<sequence length="111" mass="11677">MLKLTFKRNVFMPQLPFGAFIFPTAKAKAKGVALAEGEYSTVYMTEAGVAPGDIQLLRVSSGTTITGCAGGNFTGATSEYGAGEHLINAGSLDFSPLPVLKVVSLRKSCWT</sequence>
<dbReference type="AlphaFoldDB" id="A0A084BCM9"/>